<dbReference type="GO" id="GO:0016787">
    <property type="term" value="F:hydrolase activity"/>
    <property type="evidence" value="ECO:0007669"/>
    <property type="project" value="UniProtKB-KW"/>
</dbReference>
<dbReference type="Pfam" id="PF12697">
    <property type="entry name" value="Abhydrolase_6"/>
    <property type="match status" value="1"/>
</dbReference>
<proteinExistence type="predicted"/>
<feature type="domain" description="AB hydrolase-1" evidence="1">
    <location>
        <begin position="14"/>
        <end position="126"/>
    </location>
</feature>
<organism evidence="2 3">
    <name type="scientific">Actinomadura barringtoniae</name>
    <dbReference type="NCBI Taxonomy" id="1427535"/>
    <lineage>
        <taxon>Bacteria</taxon>
        <taxon>Bacillati</taxon>
        <taxon>Actinomycetota</taxon>
        <taxon>Actinomycetes</taxon>
        <taxon>Streptosporangiales</taxon>
        <taxon>Thermomonosporaceae</taxon>
        <taxon>Actinomadura</taxon>
    </lineage>
</organism>
<dbReference type="InterPro" id="IPR000073">
    <property type="entry name" value="AB_hydrolase_1"/>
</dbReference>
<dbReference type="PANTHER" id="PTHR37017:SF11">
    <property type="entry name" value="ESTERASE_LIPASE_THIOESTERASE DOMAIN-CONTAINING PROTEIN"/>
    <property type="match status" value="1"/>
</dbReference>
<dbReference type="SUPFAM" id="SSF53474">
    <property type="entry name" value="alpha/beta-Hydrolases"/>
    <property type="match status" value="1"/>
</dbReference>
<dbReference type="InterPro" id="IPR029058">
    <property type="entry name" value="AB_hydrolase_fold"/>
</dbReference>
<dbReference type="InterPro" id="IPR052897">
    <property type="entry name" value="Sec-Metab_Biosynth_Hydrolase"/>
</dbReference>
<keyword evidence="2" id="KW-0378">Hydrolase</keyword>
<evidence type="ECO:0000259" key="1">
    <source>
        <dbReference type="Pfam" id="PF12697"/>
    </source>
</evidence>
<evidence type="ECO:0000313" key="2">
    <source>
        <dbReference type="EMBL" id="MBO2447832.1"/>
    </source>
</evidence>
<accession>A0A939T641</accession>
<keyword evidence="3" id="KW-1185">Reference proteome</keyword>
<dbReference type="RefSeq" id="WP_208255458.1">
    <property type="nucleotide sequence ID" value="NZ_JAGEOJ010000004.1"/>
</dbReference>
<dbReference type="Gene3D" id="3.40.50.1820">
    <property type="entry name" value="alpha/beta hydrolase"/>
    <property type="match status" value="1"/>
</dbReference>
<dbReference type="PANTHER" id="PTHR37017">
    <property type="entry name" value="AB HYDROLASE-1 DOMAIN-CONTAINING PROTEIN-RELATED"/>
    <property type="match status" value="1"/>
</dbReference>
<gene>
    <name evidence="2" type="ORF">J4573_12080</name>
</gene>
<dbReference type="AlphaFoldDB" id="A0A939T641"/>
<comment type="caution">
    <text evidence="2">The sequence shown here is derived from an EMBL/GenBank/DDBJ whole genome shotgun (WGS) entry which is preliminary data.</text>
</comment>
<evidence type="ECO:0000313" key="3">
    <source>
        <dbReference type="Proteomes" id="UP000669179"/>
    </source>
</evidence>
<dbReference type="Proteomes" id="UP000669179">
    <property type="component" value="Unassembled WGS sequence"/>
</dbReference>
<protein>
    <submittedName>
        <fullName evidence="2">Alpha/beta hydrolase</fullName>
    </submittedName>
</protein>
<sequence length="140" mass="14818">MSLAGPDSALSADPATVFDFVPATFPPTPTTELYLKKETVFSSFAIGLSPRDKALVAATQRAAAFGGLNDKSGVPAWKTIPSWYLIGAKDKIIPPKAERAMAERAGSTITEYGGGHLGLMSEPKTVTQEIERAARASAHR</sequence>
<reference evidence="2" key="1">
    <citation type="submission" date="2021-03" db="EMBL/GenBank/DDBJ databases">
        <authorList>
            <person name="Kanchanasin P."/>
            <person name="Saeng-In P."/>
            <person name="Phongsopitanun W."/>
            <person name="Yuki M."/>
            <person name="Kudo T."/>
            <person name="Ohkuma M."/>
            <person name="Tanasupawat S."/>
        </authorList>
    </citation>
    <scope>NUCLEOTIDE SEQUENCE</scope>
    <source>
        <strain evidence="2">GKU 128</strain>
    </source>
</reference>
<dbReference type="EMBL" id="JAGEOJ010000004">
    <property type="protein sequence ID" value="MBO2447832.1"/>
    <property type="molecule type" value="Genomic_DNA"/>
</dbReference>
<name>A0A939T641_9ACTN</name>